<dbReference type="Proteomes" id="UP001151760">
    <property type="component" value="Unassembled WGS sequence"/>
</dbReference>
<comment type="caution">
    <text evidence="1">The sequence shown here is derived from an EMBL/GenBank/DDBJ whole genome shotgun (WGS) entry which is preliminary data.</text>
</comment>
<proteinExistence type="predicted"/>
<accession>A0ABQ5GLW6</accession>
<reference evidence="1" key="2">
    <citation type="submission" date="2022-01" db="EMBL/GenBank/DDBJ databases">
        <authorList>
            <person name="Yamashiro T."/>
            <person name="Shiraishi A."/>
            <person name="Satake H."/>
            <person name="Nakayama K."/>
        </authorList>
    </citation>
    <scope>NUCLEOTIDE SEQUENCE</scope>
</reference>
<keyword evidence="2" id="KW-1185">Reference proteome</keyword>
<name>A0ABQ5GLW6_9ASTR</name>
<dbReference type="EMBL" id="BQNB010018613">
    <property type="protein sequence ID" value="GJT76319.1"/>
    <property type="molecule type" value="Genomic_DNA"/>
</dbReference>
<organism evidence="1 2">
    <name type="scientific">Tanacetum coccineum</name>
    <dbReference type="NCBI Taxonomy" id="301880"/>
    <lineage>
        <taxon>Eukaryota</taxon>
        <taxon>Viridiplantae</taxon>
        <taxon>Streptophyta</taxon>
        <taxon>Embryophyta</taxon>
        <taxon>Tracheophyta</taxon>
        <taxon>Spermatophyta</taxon>
        <taxon>Magnoliopsida</taxon>
        <taxon>eudicotyledons</taxon>
        <taxon>Gunneridae</taxon>
        <taxon>Pentapetalae</taxon>
        <taxon>asterids</taxon>
        <taxon>campanulids</taxon>
        <taxon>Asterales</taxon>
        <taxon>Asteraceae</taxon>
        <taxon>Asteroideae</taxon>
        <taxon>Anthemideae</taxon>
        <taxon>Anthemidinae</taxon>
        <taxon>Tanacetum</taxon>
    </lineage>
</organism>
<reference evidence="1" key="1">
    <citation type="journal article" date="2022" name="Int. J. Mol. Sci.">
        <title>Draft Genome of Tanacetum Coccineum: Genomic Comparison of Closely Related Tanacetum-Family Plants.</title>
        <authorList>
            <person name="Yamashiro T."/>
            <person name="Shiraishi A."/>
            <person name="Nakayama K."/>
            <person name="Satake H."/>
        </authorList>
    </citation>
    <scope>NUCLEOTIDE SEQUENCE</scope>
</reference>
<sequence>MKPRSVVIDPDGWFLSHLLAAPVRDTGEVMALGGKQASTRQGYGLSKGLARHISFNSSSILTSATVTNPIPKASSLTWEEGRHPLAQFASKHDLILSYFWDVK</sequence>
<protein>
    <submittedName>
        <fullName evidence="1">Uncharacterized protein</fullName>
    </submittedName>
</protein>
<gene>
    <name evidence="1" type="ORF">Tco_1043044</name>
</gene>
<evidence type="ECO:0000313" key="2">
    <source>
        <dbReference type="Proteomes" id="UP001151760"/>
    </source>
</evidence>
<evidence type="ECO:0000313" key="1">
    <source>
        <dbReference type="EMBL" id="GJT76319.1"/>
    </source>
</evidence>